<accession>A0A0R1PJ11</accession>
<keyword evidence="4" id="KW-1185">Reference proteome</keyword>
<dbReference type="InterPro" id="IPR003488">
    <property type="entry name" value="DprA"/>
</dbReference>
<dbReference type="PANTHER" id="PTHR43022">
    <property type="entry name" value="PROTEIN SMF"/>
    <property type="match status" value="1"/>
</dbReference>
<dbReference type="SUPFAM" id="SSF102405">
    <property type="entry name" value="MCP/YpsA-like"/>
    <property type="match status" value="1"/>
</dbReference>
<comment type="caution">
    <text evidence="3">The sequence shown here is derived from an EMBL/GenBank/DDBJ whole genome shotgun (WGS) entry which is preliminary data.</text>
</comment>
<gene>
    <name evidence="3" type="ORF">FD33_GL001071</name>
</gene>
<dbReference type="AlphaFoldDB" id="A0A0R1PJ11"/>
<dbReference type="Pfam" id="PF02481">
    <property type="entry name" value="DNA_processg_A"/>
    <property type="match status" value="1"/>
</dbReference>
<dbReference type="PANTHER" id="PTHR43022:SF1">
    <property type="entry name" value="PROTEIN SMF"/>
    <property type="match status" value="1"/>
</dbReference>
<evidence type="ECO:0000256" key="1">
    <source>
        <dbReference type="ARBA" id="ARBA00006525"/>
    </source>
</evidence>
<sequence length="272" mass="30489">MNELTGFLIKCRLTGMISNQIMLKIIKKSINSANLITESFNLLKQEWGLDKFQRFRFLFDKQKTGSLKAVNYLDFEYPELLRTIYNPPALLFFEGNIALLKTECIAIVGARQASDYSFRCISGLVPRLVNRYTIVSGLAKGVDSWAHQTALKNQGQTIAVIGSGLDVTYPKENFHLQAEIMKKGLVITEYPPMTKIEPWHFPQRNRIIAGLSQKVVVTEAKKRSGSLITADLALENNRDVLAIPGRIDVNLSAGCNKLIEEGAIPLINFNDL</sequence>
<organism evidence="3 4">
    <name type="scientific">Companilactobacillus paralimentarius DSM 13238 = JCM 10415</name>
    <dbReference type="NCBI Taxonomy" id="1122151"/>
    <lineage>
        <taxon>Bacteria</taxon>
        <taxon>Bacillati</taxon>
        <taxon>Bacillota</taxon>
        <taxon>Bacilli</taxon>
        <taxon>Lactobacillales</taxon>
        <taxon>Lactobacillaceae</taxon>
        <taxon>Companilactobacillus</taxon>
    </lineage>
</organism>
<reference evidence="3 4" key="1">
    <citation type="journal article" date="2015" name="Genome Announc.">
        <title>Expanding the biotechnology potential of lactobacilli through comparative genomics of 213 strains and associated genera.</title>
        <authorList>
            <person name="Sun Z."/>
            <person name="Harris H.M."/>
            <person name="McCann A."/>
            <person name="Guo C."/>
            <person name="Argimon S."/>
            <person name="Zhang W."/>
            <person name="Yang X."/>
            <person name="Jeffery I.B."/>
            <person name="Cooney J.C."/>
            <person name="Kagawa T.F."/>
            <person name="Liu W."/>
            <person name="Song Y."/>
            <person name="Salvetti E."/>
            <person name="Wrobel A."/>
            <person name="Rasinkangas P."/>
            <person name="Parkhill J."/>
            <person name="Rea M.C."/>
            <person name="O'Sullivan O."/>
            <person name="Ritari J."/>
            <person name="Douillard F.P."/>
            <person name="Paul Ross R."/>
            <person name="Yang R."/>
            <person name="Briner A.E."/>
            <person name="Felis G.E."/>
            <person name="de Vos W.M."/>
            <person name="Barrangou R."/>
            <person name="Klaenhammer T.R."/>
            <person name="Caufield P.W."/>
            <person name="Cui Y."/>
            <person name="Zhang H."/>
            <person name="O'Toole P.W."/>
        </authorList>
    </citation>
    <scope>NUCLEOTIDE SEQUENCE [LARGE SCALE GENOMIC DNA]</scope>
    <source>
        <strain evidence="3 4">DSM 13238</strain>
    </source>
</reference>
<dbReference type="GO" id="GO:0009294">
    <property type="term" value="P:DNA-mediated transformation"/>
    <property type="evidence" value="ECO:0007669"/>
    <property type="project" value="InterPro"/>
</dbReference>
<comment type="similarity">
    <text evidence="1">Belongs to the DprA/Smf family.</text>
</comment>
<dbReference type="Gene3D" id="3.40.50.450">
    <property type="match status" value="1"/>
</dbReference>
<dbReference type="GeneID" id="96667075"/>
<dbReference type="NCBIfam" id="TIGR00732">
    <property type="entry name" value="dprA"/>
    <property type="match status" value="1"/>
</dbReference>
<dbReference type="PATRIC" id="fig|1122151.5.peg.1110"/>
<dbReference type="Proteomes" id="UP000051908">
    <property type="component" value="Unassembled WGS sequence"/>
</dbReference>
<feature type="domain" description="Smf/DprA SLOG" evidence="2">
    <location>
        <begin position="70"/>
        <end position="271"/>
    </location>
</feature>
<protein>
    <submittedName>
        <fullName evidence="3">DNA processing protein</fullName>
    </submittedName>
</protein>
<dbReference type="OrthoDB" id="9785707at2"/>
<evidence type="ECO:0000259" key="2">
    <source>
        <dbReference type="Pfam" id="PF02481"/>
    </source>
</evidence>
<dbReference type="RefSeq" id="WP_025084928.1">
    <property type="nucleotide sequence ID" value="NZ_AZES01000018.1"/>
</dbReference>
<proteinExistence type="inferred from homology"/>
<evidence type="ECO:0000313" key="4">
    <source>
        <dbReference type="Proteomes" id="UP000051908"/>
    </source>
</evidence>
<dbReference type="InterPro" id="IPR057666">
    <property type="entry name" value="DrpA_SLOG"/>
</dbReference>
<dbReference type="EMBL" id="AZES01000018">
    <property type="protein sequence ID" value="KRL32127.1"/>
    <property type="molecule type" value="Genomic_DNA"/>
</dbReference>
<name>A0A0R1PJ11_9LACO</name>
<evidence type="ECO:0000313" key="3">
    <source>
        <dbReference type="EMBL" id="KRL32127.1"/>
    </source>
</evidence>